<dbReference type="Proteomes" id="UP000033618">
    <property type="component" value="Unassembled WGS sequence"/>
</dbReference>
<evidence type="ECO:0000256" key="1">
    <source>
        <dbReference type="ARBA" id="ARBA00004418"/>
    </source>
</evidence>
<dbReference type="CDD" id="cd04221">
    <property type="entry name" value="MauL"/>
    <property type="match status" value="1"/>
</dbReference>
<gene>
    <name evidence="3" type="ORF">WM40_05105</name>
</gene>
<dbReference type="InterPro" id="IPR008972">
    <property type="entry name" value="Cupredoxin"/>
</dbReference>
<keyword evidence="2" id="KW-0732">Signal</keyword>
<evidence type="ECO:0008006" key="5">
    <source>
        <dbReference type="Google" id="ProtNLM"/>
    </source>
</evidence>
<feature type="signal peptide" evidence="2">
    <location>
        <begin position="1"/>
        <end position="30"/>
    </location>
</feature>
<dbReference type="SUPFAM" id="SSF49503">
    <property type="entry name" value="Cupredoxins"/>
    <property type="match status" value="1"/>
</dbReference>
<dbReference type="PATRIC" id="fig|28092.6.peg.1211"/>
<dbReference type="GO" id="GO:0042597">
    <property type="term" value="C:periplasmic space"/>
    <property type="evidence" value="ECO:0007669"/>
    <property type="project" value="UniProtKB-SubCell"/>
</dbReference>
<dbReference type="Gene3D" id="2.60.40.420">
    <property type="entry name" value="Cupredoxins - blue copper proteins"/>
    <property type="match status" value="1"/>
</dbReference>
<comment type="caution">
    <text evidence="3">The sequence shown here is derived from an EMBL/GenBank/DDBJ whole genome shotgun (WGS) entry which is preliminary data.</text>
</comment>
<evidence type="ECO:0000313" key="4">
    <source>
        <dbReference type="Proteomes" id="UP000033618"/>
    </source>
</evidence>
<feature type="chain" id="PRO_5002490475" description="Methylamine utilization protein" evidence="2">
    <location>
        <begin position="31"/>
        <end position="213"/>
    </location>
</feature>
<dbReference type="AlphaFoldDB" id="A0A0F5K5K1"/>
<name>A0A0F5K5K1_9BURK</name>
<keyword evidence="4" id="KW-1185">Reference proteome</keyword>
<evidence type="ECO:0000313" key="3">
    <source>
        <dbReference type="EMBL" id="KKB64817.1"/>
    </source>
</evidence>
<organism evidence="3 4">
    <name type="scientific">Robbsia andropogonis</name>
    <dbReference type="NCBI Taxonomy" id="28092"/>
    <lineage>
        <taxon>Bacteria</taxon>
        <taxon>Pseudomonadati</taxon>
        <taxon>Pseudomonadota</taxon>
        <taxon>Betaproteobacteria</taxon>
        <taxon>Burkholderiales</taxon>
        <taxon>Burkholderiaceae</taxon>
        <taxon>Robbsia</taxon>
    </lineage>
</organism>
<evidence type="ECO:0000256" key="2">
    <source>
        <dbReference type="SAM" id="SignalP"/>
    </source>
</evidence>
<proteinExistence type="predicted"/>
<accession>A0A0F5K5K1</accession>
<dbReference type="EMBL" id="LAQU01000003">
    <property type="protein sequence ID" value="KKB64817.1"/>
    <property type="molecule type" value="Genomic_DNA"/>
</dbReference>
<protein>
    <recommendedName>
        <fullName evidence="5">Methylamine utilization protein</fullName>
    </recommendedName>
</protein>
<dbReference type="InterPro" id="IPR034242">
    <property type="entry name" value="MauL"/>
</dbReference>
<comment type="subcellular location">
    <subcellularLocation>
        <location evidence="1">Periplasm</location>
    </subcellularLocation>
</comment>
<sequence length="213" mass="22838">MHRALRHVGTSLLTTSLLLVGAMVGMPAMAATVSVKVVDQSGAAVDDAVVWAIPSGDTVPPTTSGTATIDQVKRKFVPLISVVQTGTSVTFPNKDDFEHDVYSFSDAKKFDLHLYHGLHAKPVVFDKSGLVVMGCNIHDQMLAYLMVVDTPYFAKTDKTGSAQLMKLPQGAYTLTVWHYQMTDPNGRVTQPLTAGAANTTSAASMRVELKPSS</sequence>
<reference evidence="3 4" key="1">
    <citation type="submission" date="2015-03" db="EMBL/GenBank/DDBJ databases">
        <title>Draft Genome Sequence of Burkholderia andropogonis type strain ICMP2807, isolated from Sorghum bicolor.</title>
        <authorList>
            <person name="Lopes-Santos L."/>
            <person name="Castro D.B."/>
            <person name="Ottoboni L.M."/>
            <person name="Park D."/>
            <person name="Weirc B.S."/>
            <person name="Destefano S.A."/>
        </authorList>
    </citation>
    <scope>NUCLEOTIDE SEQUENCE [LARGE SCALE GENOMIC DNA]</scope>
    <source>
        <strain evidence="3 4">ICMP2807</strain>
    </source>
</reference>
<dbReference type="STRING" id="28092.WM40_05105"/>